<evidence type="ECO:0000313" key="1">
    <source>
        <dbReference type="EMBL" id="PYE02566.1"/>
    </source>
</evidence>
<protein>
    <recommendedName>
        <fullName evidence="3">DUF4278 domain-containing protein</fullName>
    </recommendedName>
</protein>
<dbReference type="EMBL" id="QJUE01000002">
    <property type="protein sequence ID" value="PYE02566.1"/>
    <property type="molecule type" value="Genomic_DNA"/>
</dbReference>
<sequence length="33" mass="3970">MSLTYRGLKYNQHKAVVEKQHVQLTYRGKSYQN</sequence>
<comment type="caution">
    <text evidence="1">The sequence shown here is derived from an EMBL/GenBank/DDBJ whole genome shotgun (WGS) entry which is preliminary data.</text>
</comment>
<gene>
    <name evidence="1" type="ORF">DNJ73_02080</name>
</gene>
<proteinExistence type="predicted"/>
<evidence type="ECO:0000313" key="2">
    <source>
        <dbReference type="Proteomes" id="UP000247807"/>
    </source>
</evidence>
<dbReference type="InterPro" id="IPR025458">
    <property type="entry name" value="DUF4278"/>
</dbReference>
<reference evidence="1 2" key="1">
    <citation type="journal article" date="2018" name="Appl. Environ. Microbiol.">
        <title>Genome rearrangement shapes Prochlorococcus ecological adaptation.</title>
        <authorList>
            <person name="Yan W."/>
            <person name="Wei S."/>
            <person name="Wang Q."/>
            <person name="Xiao X."/>
            <person name="Zeng Q."/>
            <person name="Jiao N."/>
            <person name="Zhang R."/>
        </authorList>
    </citation>
    <scope>NUCLEOTIDE SEQUENCE [LARGE SCALE GENOMIC DNA]</scope>
    <source>
        <strain evidence="1 2">XMU1408</strain>
    </source>
</reference>
<name>A0A318QZI2_PROMR</name>
<dbReference type="Proteomes" id="UP000247807">
    <property type="component" value="Unassembled WGS sequence"/>
</dbReference>
<evidence type="ECO:0008006" key="3">
    <source>
        <dbReference type="Google" id="ProtNLM"/>
    </source>
</evidence>
<dbReference type="AlphaFoldDB" id="A0A318QZI2"/>
<dbReference type="Pfam" id="PF14105">
    <property type="entry name" value="DUF4278"/>
    <property type="match status" value="1"/>
</dbReference>
<accession>A0A318QZI2</accession>
<organism evidence="1 2">
    <name type="scientific">Prochlorococcus marinus XMU1408</name>
    <dbReference type="NCBI Taxonomy" id="2213228"/>
    <lineage>
        <taxon>Bacteria</taxon>
        <taxon>Bacillati</taxon>
        <taxon>Cyanobacteriota</taxon>
        <taxon>Cyanophyceae</taxon>
        <taxon>Synechococcales</taxon>
        <taxon>Prochlorococcaceae</taxon>
        <taxon>Prochlorococcus</taxon>
    </lineage>
</organism>
<dbReference type="RefSeq" id="WP_219045843.1">
    <property type="nucleotide sequence ID" value="NZ_QJUE01000002.1"/>
</dbReference>